<evidence type="ECO:0000313" key="1">
    <source>
        <dbReference type="EMBL" id="KAJ3809511.1"/>
    </source>
</evidence>
<comment type="caution">
    <text evidence="1">The sequence shown here is derived from an EMBL/GenBank/DDBJ whole genome shotgun (WGS) entry which is preliminary data.</text>
</comment>
<dbReference type="Proteomes" id="UP001163835">
    <property type="component" value="Unassembled WGS sequence"/>
</dbReference>
<dbReference type="EMBL" id="MU795154">
    <property type="protein sequence ID" value="KAJ3809511.1"/>
    <property type="molecule type" value="Genomic_DNA"/>
</dbReference>
<accession>A0ACC1TYS1</accession>
<proteinExistence type="predicted"/>
<keyword evidence="2" id="KW-1185">Reference proteome</keyword>
<evidence type="ECO:0000313" key="2">
    <source>
        <dbReference type="Proteomes" id="UP001163835"/>
    </source>
</evidence>
<name>A0ACC1TYS1_9AGAR</name>
<sequence length="504" mass="55332">MSQASSHRYHTQIIPYARSGTIFPPMTQIHSPETVNSNTKFVAVDTQRILAGKLFDSYKLQFLPSQTIIVSKSTGIILNVESTDPKDLDASQMSSGNTIDSRHLTILPGASFAVFPLMLNFVLAVFLHSYGETSWDDQTTKESLVERTVRATVHARKTLMSGFTTVRDLGTEGAEDANISLRKCLSGPNPLIPGPRYFCANRAIVCTGSYGPRSSLHVNREGLEGVTGAEVADGVDECIRATRRQIGAGADWIKIYADYRFRSRMNGLSPRFAGMPLPTFNELELGGMINTAHSLGIKVAAHANNTNTIVKLLELGVDSIEHGSTLTPHPDSLMRLLSTTPNTIWVPTLAVSYYQVQFTEGKDPRANQAWQSVREMFQRALAIGMDNIACGGDTGAFPHGENSLEMKLMVRLGADWKKVLKWATLGGWECIRPMGWEVVNATDGSHDMPLGDNDHRFGCIKPGWAADLIGVESDFEKDFEGTVDNVQFVMKAGRTYKLDGKEVV</sequence>
<gene>
    <name evidence="1" type="ORF">F5876DRAFT_77705</name>
</gene>
<organism evidence="1 2">
    <name type="scientific">Lentinula aff. lateritia</name>
    <dbReference type="NCBI Taxonomy" id="2804960"/>
    <lineage>
        <taxon>Eukaryota</taxon>
        <taxon>Fungi</taxon>
        <taxon>Dikarya</taxon>
        <taxon>Basidiomycota</taxon>
        <taxon>Agaricomycotina</taxon>
        <taxon>Agaricomycetes</taxon>
        <taxon>Agaricomycetidae</taxon>
        <taxon>Agaricales</taxon>
        <taxon>Marasmiineae</taxon>
        <taxon>Omphalotaceae</taxon>
        <taxon>Lentinula</taxon>
    </lineage>
</organism>
<reference evidence="1" key="1">
    <citation type="submission" date="2022-09" db="EMBL/GenBank/DDBJ databases">
        <title>A Global Phylogenomic Analysis of the Shiitake Genus Lentinula.</title>
        <authorList>
            <consortium name="DOE Joint Genome Institute"/>
            <person name="Sierra-Patev S."/>
            <person name="Min B."/>
            <person name="Naranjo-Ortiz M."/>
            <person name="Looney B."/>
            <person name="Konkel Z."/>
            <person name="Slot J.C."/>
            <person name="Sakamoto Y."/>
            <person name="Steenwyk J.L."/>
            <person name="Rokas A."/>
            <person name="Carro J."/>
            <person name="Camarero S."/>
            <person name="Ferreira P."/>
            <person name="Molpeceres G."/>
            <person name="Ruiz-Duenas F.J."/>
            <person name="Serrano A."/>
            <person name="Henrissat B."/>
            <person name="Drula E."/>
            <person name="Hughes K.W."/>
            <person name="Mata J.L."/>
            <person name="Ishikawa N.K."/>
            <person name="Vargas-Isla R."/>
            <person name="Ushijima S."/>
            <person name="Smith C.A."/>
            <person name="Ahrendt S."/>
            <person name="Andreopoulos W."/>
            <person name="He G."/>
            <person name="Labutti K."/>
            <person name="Lipzen A."/>
            <person name="Ng V."/>
            <person name="Riley R."/>
            <person name="Sandor L."/>
            <person name="Barry K."/>
            <person name="Martinez A.T."/>
            <person name="Xiao Y."/>
            <person name="Gibbons J.G."/>
            <person name="Terashima K."/>
            <person name="Grigoriev I.V."/>
            <person name="Hibbett D.S."/>
        </authorList>
    </citation>
    <scope>NUCLEOTIDE SEQUENCE</scope>
    <source>
        <strain evidence="1">TMI1499</strain>
    </source>
</reference>
<protein>
    <submittedName>
        <fullName evidence="1">Uncharacterized protein</fullName>
    </submittedName>
</protein>